<evidence type="ECO:0000313" key="1">
    <source>
        <dbReference type="EMBL" id="RHN63428.1"/>
    </source>
</evidence>
<reference evidence="1" key="1">
    <citation type="journal article" date="2018" name="Nat. Plants">
        <title>Whole-genome landscape of Medicago truncatula symbiotic genes.</title>
        <authorList>
            <person name="Pecrix Y."/>
            <person name="Gamas P."/>
            <person name="Carrere S."/>
        </authorList>
    </citation>
    <scope>NUCLEOTIDE SEQUENCE</scope>
    <source>
        <tissue evidence="1">Leaves</tissue>
    </source>
</reference>
<gene>
    <name evidence="1" type="ORF">MtrunA17_Chr4g0058171</name>
</gene>
<dbReference type="EMBL" id="PSQE01000004">
    <property type="protein sequence ID" value="RHN63428.1"/>
    <property type="molecule type" value="Genomic_DNA"/>
</dbReference>
<organism evidence="1">
    <name type="scientific">Medicago truncatula</name>
    <name type="common">Barrel medic</name>
    <name type="synonym">Medicago tribuloides</name>
    <dbReference type="NCBI Taxonomy" id="3880"/>
    <lineage>
        <taxon>Eukaryota</taxon>
        <taxon>Viridiplantae</taxon>
        <taxon>Streptophyta</taxon>
        <taxon>Embryophyta</taxon>
        <taxon>Tracheophyta</taxon>
        <taxon>Spermatophyta</taxon>
        <taxon>Magnoliopsida</taxon>
        <taxon>eudicotyledons</taxon>
        <taxon>Gunneridae</taxon>
        <taxon>Pentapetalae</taxon>
        <taxon>rosids</taxon>
        <taxon>fabids</taxon>
        <taxon>Fabales</taxon>
        <taxon>Fabaceae</taxon>
        <taxon>Papilionoideae</taxon>
        <taxon>50 kb inversion clade</taxon>
        <taxon>NPAAA clade</taxon>
        <taxon>Hologalegina</taxon>
        <taxon>IRL clade</taxon>
        <taxon>Trifolieae</taxon>
        <taxon>Medicago</taxon>
    </lineage>
</organism>
<proteinExistence type="predicted"/>
<dbReference type="Proteomes" id="UP000265566">
    <property type="component" value="Chromosome 4"/>
</dbReference>
<name>A0A396IF46_MEDTR</name>
<sequence length="46" mass="5771">MRICIVEFVFLIFLGIYEFELKMMKNHEFGFEWKKNMEEYIEDEEA</sequence>
<accession>A0A396IF46</accession>
<dbReference type="AlphaFoldDB" id="A0A396IF46"/>
<protein>
    <submittedName>
        <fullName evidence="1">Uncharacterized protein</fullName>
    </submittedName>
</protein>
<comment type="caution">
    <text evidence="1">The sequence shown here is derived from an EMBL/GenBank/DDBJ whole genome shotgun (WGS) entry which is preliminary data.</text>
</comment>
<dbReference type="Gramene" id="rna26126">
    <property type="protein sequence ID" value="RHN63428.1"/>
    <property type="gene ID" value="gene26126"/>
</dbReference>